<keyword evidence="9" id="KW-1185">Reference proteome</keyword>
<dbReference type="GO" id="GO:0005634">
    <property type="term" value="C:nucleus"/>
    <property type="evidence" value="ECO:0007669"/>
    <property type="project" value="UniProtKB-SubCell"/>
</dbReference>
<name>A0A835US89_VANPL</name>
<dbReference type="Gene3D" id="2.20.25.80">
    <property type="entry name" value="WRKY domain"/>
    <property type="match status" value="1"/>
</dbReference>
<evidence type="ECO:0000313" key="9">
    <source>
        <dbReference type="Proteomes" id="UP000636800"/>
    </source>
</evidence>
<keyword evidence="3" id="KW-0238">DNA-binding</keyword>
<reference evidence="8 9" key="1">
    <citation type="journal article" date="2020" name="Nat. Food">
        <title>A phased Vanilla planifolia genome enables genetic improvement of flavour and production.</title>
        <authorList>
            <person name="Hasing T."/>
            <person name="Tang H."/>
            <person name="Brym M."/>
            <person name="Khazi F."/>
            <person name="Huang T."/>
            <person name="Chambers A.H."/>
        </authorList>
    </citation>
    <scope>NUCLEOTIDE SEQUENCE [LARGE SCALE GENOMIC DNA]</scope>
    <source>
        <tissue evidence="8">Leaf</tissue>
    </source>
</reference>
<dbReference type="SUPFAM" id="SSF118290">
    <property type="entry name" value="WRKY DNA-binding domain"/>
    <property type="match status" value="1"/>
</dbReference>
<evidence type="ECO:0000256" key="5">
    <source>
        <dbReference type="ARBA" id="ARBA00023242"/>
    </source>
</evidence>
<dbReference type="Proteomes" id="UP000636800">
    <property type="component" value="Chromosome 7"/>
</dbReference>
<sequence>MGPFFFRKRERIGEGAAQEEGQRQLTSPGLPVSTPEDDGYQWKKYGKKYNKSIRKNRIDIKCSKMGRSNLR</sequence>
<gene>
    <name evidence="8" type="ORF">HPP92_015656</name>
</gene>
<evidence type="ECO:0000256" key="1">
    <source>
        <dbReference type="ARBA" id="ARBA00004123"/>
    </source>
</evidence>
<proteinExistence type="predicted"/>
<evidence type="ECO:0000313" key="8">
    <source>
        <dbReference type="EMBL" id="KAG0473799.1"/>
    </source>
</evidence>
<keyword evidence="4" id="KW-0804">Transcription</keyword>
<accession>A0A835US89</accession>
<dbReference type="InterPro" id="IPR003657">
    <property type="entry name" value="WRKY_dom"/>
</dbReference>
<evidence type="ECO:0000256" key="2">
    <source>
        <dbReference type="ARBA" id="ARBA00023015"/>
    </source>
</evidence>
<comment type="caution">
    <text evidence="8">The sequence shown here is derived from an EMBL/GenBank/DDBJ whole genome shotgun (WGS) entry which is preliminary data.</text>
</comment>
<organism evidence="8 9">
    <name type="scientific">Vanilla planifolia</name>
    <name type="common">Vanilla</name>
    <dbReference type="NCBI Taxonomy" id="51239"/>
    <lineage>
        <taxon>Eukaryota</taxon>
        <taxon>Viridiplantae</taxon>
        <taxon>Streptophyta</taxon>
        <taxon>Embryophyta</taxon>
        <taxon>Tracheophyta</taxon>
        <taxon>Spermatophyta</taxon>
        <taxon>Magnoliopsida</taxon>
        <taxon>Liliopsida</taxon>
        <taxon>Asparagales</taxon>
        <taxon>Orchidaceae</taxon>
        <taxon>Vanilloideae</taxon>
        <taxon>Vanilleae</taxon>
        <taxon>Vanilla</taxon>
    </lineage>
</organism>
<keyword evidence="2" id="KW-0805">Transcription regulation</keyword>
<evidence type="ECO:0000256" key="4">
    <source>
        <dbReference type="ARBA" id="ARBA00023163"/>
    </source>
</evidence>
<dbReference type="GO" id="GO:0003700">
    <property type="term" value="F:DNA-binding transcription factor activity"/>
    <property type="evidence" value="ECO:0007669"/>
    <property type="project" value="InterPro"/>
</dbReference>
<keyword evidence="5" id="KW-0539">Nucleus</keyword>
<dbReference type="InterPro" id="IPR036576">
    <property type="entry name" value="WRKY_dom_sf"/>
</dbReference>
<evidence type="ECO:0000259" key="7">
    <source>
        <dbReference type="PROSITE" id="PS50811"/>
    </source>
</evidence>
<protein>
    <recommendedName>
        <fullName evidence="7">WRKY domain-containing protein</fullName>
    </recommendedName>
</protein>
<evidence type="ECO:0000256" key="3">
    <source>
        <dbReference type="ARBA" id="ARBA00023125"/>
    </source>
</evidence>
<comment type="subcellular location">
    <subcellularLocation>
        <location evidence="1">Nucleus</location>
    </subcellularLocation>
</comment>
<feature type="region of interest" description="Disordered" evidence="6">
    <location>
        <begin position="9"/>
        <end position="41"/>
    </location>
</feature>
<dbReference type="AlphaFoldDB" id="A0A835US89"/>
<evidence type="ECO:0000256" key="6">
    <source>
        <dbReference type="SAM" id="MobiDB-lite"/>
    </source>
</evidence>
<dbReference type="PROSITE" id="PS50811">
    <property type="entry name" value="WRKY"/>
    <property type="match status" value="1"/>
</dbReference>
<feature type="domain" description="WRKY" evidence="7">
    <location>
        <begin position="37"/>
        <end position="71"/>
    </location>
</feature>
<dbReference type="OrthoDB" id="71302at2759"/>
<dbReference type="GO" id="GO:0043565">
    <property type="term" value="F:sequence-specific DNA binding"/>
    <property type="evidence" value="ECO:0007669"/>
    <property type="project" value="InterPro"/>
</dbReference>
<dbReference type="EMBL" id="JADCNL010000007">
    <property type="protein sequence ID" value="KAG0473799.1"/>
    <property type="molecule type" value="Genomic_DNA"/>
</dbReference>